<sequence>MPLTSPVRVGAALARAVVVAALAAVALPATPVQAAPPSAYSVAGVDTSHYSHGEHENERIDWNQVAKAHGFAFLKASQGPGAAGNDAWFARDYAAVARTSLRHAPYHFFDPKSTTDGAAQARQFITVARAAGYRGDRAGELPPVLDVEKVRRHRKEVCPAALRPQQVAVFLREVRRAFGVAPIVYTRASFVKECMSGDGRVFAGHRLWLARYGSRAEEPQPVPGAGRTWTFWQHTQHGRTPGIPGTGDRDVFRGSLAQLRDLAG</sequence>
<dbReference type="Pfam" id="PF01183">
    <property type="entry name" value="Glyco_hydro_25"/>
    <property type="match status" value="1"/>
</dbReference>
<proteinExistence type="inferred from homology"/>
<keyword evidence="2" id="KW-0732">Signal</keyword>
<dbReference type="EMBL" id="JAERRI010000011">
    <property type="protein sequence ID" value="MBL1091908.1"/>
    <property type="molecule type" value="Genomic_DNA"/>
</dbReference>
<dbReference type="CDD" id="cd00599">
    <property type="entry name" value="GH25_muramidase"/>
    <property type="match status" value="1"/>
</dbReference>
<evidence type="ECO:0000313" key="4">
    <source>
        <dbReference type="Proteomes" id="UP000629371"/>
    </source>
</evidence>
<name>A0ABS1MVW9_9ACTN</name>
<feature type="chain" id="PRO_5047289529" evidence="2">
    <location>
        <begin position="35"/>
        <end position="264"/>
    </location>
</feature>
<accession>A0ABS1MVW9</accession>
<organism evidence="3 4">
    <name type="scientific">Streptomyces siderophoricus</name>
    <dbReference type="NCBI Taxonomy" id="2802281"/>
    <lineage>
        <taxon>Bacteria</taxon>
        <taxon>Bacillati</taxon>
        <taxon>Actinomycetota</taxon>
        <taxon>Actinomycetes</taxon>
        <taxon>Kitasatosporales</taxon>
        <taxon>Streptomycetaceae</taxon>
        <taxon>Streptomyces</taxon>
    </lineage>
</organism>
<dbReference type="SUPFAM" id="SSF51445">
    <property type="entry name" value="(Trans)glycosidases"/>
    <property type="match status" value="1"/>
</dbReference>
<dbReference type="PANTHER" id="PTHR34135">
    <property type="entry name" value="LYSOZYME"/>
    <property type="match status" value="1"/>
</dbReference>
<gene>
    <name evidence="3" type="ORF">JK360_21380</name>
</gene>
<evidence type="ECO:0000256" key="1">
    <source>
        <dbReference type="ARBA" id="ARBA00010646"/>
    </source>
</evidence>
<keyword evidence="4" id="KW-1185">Reference proteome</keyword>
<feature type="signal peptide" evidence="2">
    <location>
        <begin position="1"/>
        <end position="34"/>
    </location>
</feature>
<evidence type="ECO:0000313" key="3">
    <source>
        <dbReference type="EMBL" id="MBL1091908.1"/>
    </source>
</evidence>
<keyword evidence="3" id="KW-0378">Hydrolase</keyword>
<reference evidence="3 4" key="1">
    <citation type="submission" date="2021-01" db="EMBL/GenBank/DDBJ databases">
        <title>WGS of actinomycetes isolated from Thailand.</title>
        <authorList>
            <person name="Thawai C."/>
        </authorList>
    </citation>
    <scope>NUCLEOTIDE SEQUENCE [LARGE SCALE GENOMIC DNA]</scope>
    <source>
        <strain evidence="3 4">CH9-7</strain>
    </source>
</reference>
<dbReference type="PANTHER" id="PTHR34135:SF2">
    <property type="entry name" value="LYSOZYME"/>
    <property type="match status" value="1"/>
</dbReference>
<dbReference type="PROSITE" id="PS51904">
    <property type="entry name" value="GLYCOSYL_HYDROL_F25_2"/>
    <property type="match status" value="1"/>
</dbReference>
<dbReference type="Gene3D" id="3.20.20.80">
    <property type="entry name" value="Glycosidases"/>
    <property type="match status" value="1"/>
</dbReference>
<comment type="similarity">
    <text evidence="1">Belongs to the glycosyl hydrolase 25 family.</text>
</comment>
<dbReference type="InterPro" id="IPR017853">
    <property type="entry name" value="GH"/>
</dbReference>
<evidence type="ECO:0000256" key="2">
    <source>
        <dbReference type="SAM" id="SignalP"/>
    </source>
</evidence>
<dbReference type="Proteomes" id="UP000629371">
    <property type="component" value="Unassembled WGS sequence"/>
</dbReference>
<comment type="caution">
    <text evidence="3">The sequence shown here is derived from an EMBL/GenBank/DDBJ whole genome shotgun (WGS) entry which is preliminary data.</text>
</comment>
<dbReference type="RefSeq" id="WP_201806846.1">
    <property type="nucleotide sequence ID" value="NZ_JAERRI010000011.1"/>
</dbReference>
<protein>
    <submittedName>
        <fullName evidence="3">Glycoside hydrolase family 25 protein</fullName>
    </submittedName>
</protein>
<dbReference type="InterPro" id="IPR002053">
    <property type="entry name" value="Glyco_hydro_25"/>
</dbReference>
<dbReference type="GO" id="GO:0016787">
    <property type="term" value="F:hydrolase activity"/>
    <property type="evidence" value="ECO:0007669"/>
    <property type="project" value="UniProtKB-KW"/>
</dbReference>